<feature type="region of interest" description="Disordered" evidence="1">
    <location>
        <begin position="20"/>
        <end position="40"/>
    </location>
</feature>
<evidence type="ECO:0000256" key="1">
    <source>
        <dbReference type="SAM" id="MobiDB-lite"/>
    </source>
</evidence>
<feature type="compositionally biased region" description="Basic residues" evidence="1">
    <location>
        <begin position="85"/>
        <end position="95"/>
    </location>
</feature>
<dbReference type="AlphaFoldDB" id="A0A3B7MGE4"/>
<evidence type="ECO:0000313" key="3">
    <source>
        <dbReference type="Proteomes" id="UP000263900"/>
    </source>
</evidence>
<evidence type="ECO:0000313" key="2">
    <source>
        <dbReference type="EMBL" id="AXY73434.1"/>
    </source>
</evidence>
<keyword evidence="3" id="KW-1185">Reference proteome</keyword>
<gene>
    <name evidence="2" type="ORF">D3H65_05335</name>
</gene>
<name>A0A3B7MGE4_9BACT</name>
<accession>A0A3B7MGE4</accession>
<feature type="region of interest" description="Disordered" evidence="1">
    <location>
        <begin position="75"/>
        <end position="95"/>
    </location>
</feature>
<reference evidence="2 3" key="1">
    <citation type="submission" date="2018-09" db="EMBL/GenBank/DDBJ databases">
        <title>Genome sequencing of strain 6GH32-13.</title>
        <authorList>
            <person name="Weon H.-Y."/>
            <person name="Heo J."/>
            <person name="Kwon S.-W."/>
        </authorList>
    </citation>
    <scope>NUCLEOTIDE SEQUENCE [LARGE SCALE GENOMIC DNA]</scope>
    <source>
        <strain evidence="2 3">5GH32-13</strain>
    </source>
</reference>
<proteinExistence type="predicted"/>
<dbReference type="EMBL" id="CP032157">
    <property type="protein sequence ID" value="AXY73434.1"/>
    <property type="molecule type" value="Genomic_DNA"/>
</dbReference>
<protein>
    <submittedName>
        <fullName evidence="2">Uncharacterized protein</fullName>
    </submittedName>
</protein>
<dbReference type="Proteomes" id="UP000263900">
    <property type="component" value="Chromosome"/>
</dbReference>
<organism evidence="2 3">
    <name type="scientific">Paraflavitalea soli</name>
    <dbReference type="NCBI Taxonomy" id="2315862"/>
    <lineage>
        <taxon>Bacteria</taxon>
        <taxon>Pseudomonadati</taxon>
        <taxon>Bacteroidota</taxon>
        <taxon>Chitinophagia</taxon>
        <taxon>Chitinophagales</taxon>
        <taxon>Chitinophagaceae</taxon>
        <taxon>Paraflavitalea</taxon>
    </lineage>
</organism>
<sequence length="95" mass="10195">MKRPGGLFICDDGSGRQCLGSSGNEEDVTGKGPFKSRALGPADNENAALLNANHTGDSTCNEIILHTKKLKMKNNSKSCGAVPWRHGRKAKWNAE</sequence>
<dbReference type="KEGG" id="pseg:D3H65_05335"/>